<evidence type="ECO:0000313" key="2">
    <source>
        <dbReference type="Proteomes" id="UP000696485"/>
    </source>
</evidence>
<feature type="non-terminal residue" evidence="1">
    <location>
        <position position="193"/>
    </location>
</feature>
<organism evidence="1 2">
    <name type="scientific">Podila minutissima</name>
    <dbReference type="NCBI Taxonomy" id="64525"/>
    <lineage>
        <taxon>Eukaryota</taxon>
        <taxon>Fungi</taxon>
        <taxon>Fungi incertae sedis</taxon>
        <taxon>Mucoromycota</taxon>
        <taxon>Mortierellomycotina</taxon>
        <taxon>Mortierellomycetes</taxon>
        <taxon>Mortierellales</taxon>
        <taxon>Mortierellaceae</taxon>
        <taxon>Podila</taxon>
    </lineage>
</organism>
<gene>
    <name evidence="1" type="ORF">BG006_005428</name>
</gene>
<protein>
    <submittedName>
        <fullName evidence="1">Uncharacterized protein</fullName>
    </submittedName>
</protein>
<feature type="non-terminal residue" evidence="1">
    <location>
        <position position="1"/>
    </location>
</feature>
<name>A0A9P5S8B7_9FUNG</name>
<comment type="caution">
    <text evidence="1">The sequence shown here is derived from an EMBL/GenBank/DDBJ whole genome shotgun (WGS) entry which is preliminary data.</text>
</comment>
<evidence type="ECO:0000313" key="1">
    <source>
        <dbReference type="EMBL" id="KAF9308484.1"/>
    </source>
</evidence>
<dbReference type="EMBL" id="JAAAUY010003043">
    <property type="protein sequence ID" value="KAF9308484.1"/>
    <property type="molecule type" value="Genomic_DNA"/>
</dbReference>
<reference evidence="1" key="1">
    <citation type="journal article" date="2020" name="Fungal Divers.">
        <title>Resolving the Mortierellaceae phylogeny through synthesis of multi-gene phylogenetics and phylogenomics.</title>
        <authorList>
            <person name="Vandepol N."/>
            <person name="Liber J."/>
            <person name="Desiro A."/>
            <person name="Na H."/>
            <person name="Kennedy M."/>
            <person name="Barry K."/>
            <person name="Grigoriev I.V."/>
            <person name="Miller A.N."/>
            <person name="O'Donnell K."/>
            <person name="Stajich J.E."/>
            <person name="Bonito G."/>
        </authorList>
    </citation>
    <scope>NUCLEOTIDE SEQUENCE</scope>
    <source>
        <strain evidence="1">NVP1</strain>
    </source>
</reference>
<keyword evidence="2" id="KW-1185">Reference proteome</keyword>
<accession>A0A9P5S8B7</accession>
<dbReference type="AlphaFoldDB" id="A0A9P5S8B7"/>
<dbReference type="Proteomes" id="UP000696485">
    <property type="component" value="Unassembled WGS sequence"/>
</dbReference>
<sequence length="193" mass="20699">TPCPKPELDLYRAQYTAVLAWYKANKPVIIPPVTLTPPTTSTAPPTTTTLPPGVDPAYPFLPDGPCVANCINTAGKSMFPNYSEDPKSPYFWESLSYTFDQGSEKTGQFMSAVGSCQVKCPAAENQLYIDQYIPKLTFYKANKPTTTTITTTTTTTTTTTAGPVPTTPSGGFNYPFKPNGPCVSGCTNKVGKS</sequence>
<proteinExistence type="predicted"/>